<organism evidence="2 3">
    <name type="scientific">Deinococcus arenae</name>
    <dbReference type="NCBI Taxonomy" id="1452751"/>
    <lineage>
        <taxon>Bacteria</taxon>
        <taxon>Thermotogati</taxon>
        <taxon>Deinococcota</taxon>
        <taxon>Deinococci</taxon>
        <taxon>Deinococcales</taxon>
        <taxon>Deinococcaceae</taxon>
        <taxon>Deinococcus</taxon>
    </lineage>
</organism>
<dbReference type="InterPro" id="IPR043128">
    <property type="entry name" value="Rev_trsase/Diguanyl_cyclase"/>
</dbReference>
<dbReference type="InterPro" id="IPR029787">
    <property type="entry name" value="Nucleotide_cyclase"/>
</dbReference>
<dbReference type="InterPro" id="IPR000160">
    <property type="entry name" value="GGDEF_dom"/>
</dbReference>
<dbReference type="RefSeq" id="WP_110833309.1">
    <property type="nucleotide sequence ID" value="NZ_BMQG01000003.1"/>
</dbReference>
<feature type="domain" description="GGDEF" evidence="1">
    <location>
        <begin position="373"/>
        <end position="493"/>
    </location>
</feature>
<reference evidence="3" key="1">
    <citation type="journal article" date="2019" name="Int. J. Syst. Evol. Microbiol.">
        <title>The Global Catalogue of Microorganisms (GCM) 10K type strain sequencing project: providing services to taxonomists for standard genome sequencing and annotation.</title>
        <authorList>
            <consortium name="The Broad Institute Genomics Platform"/>
            <consortium name="The Broad Institute Genome Sequencing Center for Infectious Disease"/>
            <person name="Wu L."/>
            <person name="Ma J."/>
        </authorList>
    </citation>
    <scope>NUCLEOTIDE SEQUENCE [LARGE SCALE GENOMIC DNA]</scope>
    <source>
        <strain evidence="3">JCM 31047</strain>
    </source>
</reference>
<dbReference type="Gene3D" id="3.30.450.40">
    <property type="match status" value="1"/>
</dbReference>
<dbReference type="PANTHER" id="PTHR43102:SF2">
    <property type="entry name" value="GAF DOMAIN-CONTAINING PROTEIN"/>
    <property type="match status" value="1"/>
</dbReference>
<dbReference type="Pfam" id="PF00990">
    <property type="entry name" value="GGDEF"/>
    <property type="match status" value="1"/>
</dbReference>
<dbReference type="InterPro" id="IPR003018">
    <property type="entry name" value="GAF"/>
</dbReference>
<dbReference type="Proteomes" id="UP000600547">
    <property type="component" value="Unassembled WGS sequence"/>
</dbReference>
<dbReference type="SUPFAM" id="SSF55073">
    <property type="entry name" value="Nucleotide cyclase"/>
    <property type="match status" value="1"/>
</dbReference>
<dbReference type="NCBIfam" id="TIGR00254">
    <property type="entry name" value="GGDEF"/>
    <property type="match status" value="1"/>
</dbReference>
<dbReference type="EMBL" id="BMQG01000003">
    <property type="protein sequence ID" value="GGM38198.1"/>
    <property type="molecule type" value="Genomic_DNA"/>
</dbReference>
<evidence type="ECO:0000313" key="2">
    <source>
        <dbReference type="EMBL" id="GGM38198.1"/>
    </source>
</evidence>
<evidence type="ECO:0000313" key="3">
    <source>
        <dbReference type="Proteomes" id="UP000600547"/>
    </source>
</evidence>
<dbReference type="Gene3D" id="3.30.70.270">
    <property type="match status" value="1"/>
</dbReference>
<dbReference type="SMART" id="SM00267">
    <property type="entry name" value="GGDEF"/>
    <property type="match status" value="1"/>
</dbReference>
<dbReference type="SUPFAM" id="SSF55781">
    <property type="entry name" value="GAF domain-like"/>
    <property type="match status" value="1"/>
</dbReference>
<dbReference type="SMART" id="SM00065">
    <property type="entry name" value="GAF"/>
    <property type="match status" value="1"/>
</dbReference>
<proteinExistence type="predicted"/>
<name>A0A8H9GPH2_9DEIO</name>
<dbReference type="CDD" id="cd01949">
    <property type="entry name" value="GGDEF"/>
    <property type="match status" value="1"/>
</dbReference>
<dbReference type="PANTHER" id="PTHR43102">
    <property type="entry name" value="SLR1143 PROTEIN"/>
    <property type="match status" value="1"/>
</dbReference>
<comment type="caution">
    <text evidence="2">The sequence shown here is derived from an EMBL/GenBank/DDBJ whole genome shotgun (WGS) entry which is preliminary data.</text>
</comment>
<protein>
    <submittedName>
        <fullName evidence="2">Diguanylate cyclase</fullName>
    </submittedName>
</protein>
<evidence type="ECO:0000259" key="1">
    <source>
        <dbReference type="PROSITE" id="PS50887"/>
    </source>
</evidence>
<accession>A0A8H9GPH2</accession>
<dbReference type="AlphaFoldDB" id="A0A8H9GPH2"/>
<dbReference type="Pfam" id="PF01590">
    <property type="entry name" value="GAF"/>
    <property type="match status" value="1"/>
</dbReference>
<dbReference type="InterPro" id="IPR029016">
    <property type="entry name" value="GAF-like_dom_sf"/>
</dbReference>
<keyword evidence="3" id="KW-1185">Reference proteome</keyword>
<sequence length="493" mass="53388">MSAAPVPPNEAQRLLALAYYGILDTPAEAQFDRIVRLAQHLLGTPVATINFVDQTRQWSKASVGMSKTTAPRRDSLCAWTILTDQPTVIENAQADPRFAHNPMVTGDPHIHMYAGAPLIMPSGQRIGTLCVTDSRPHPLSAADLEALQDLAALVVSELELRAYQQRLSLSLDAQREHSAELQRTLEQAQALSGVHQLLQLELEPRDALLAVASLLGDALQVDQAGLCRTQGADVDVHISHLEAGGAAAHAALDAPGAIVRLGLNATRVPLYVNDLAALAVERQVELSGDTQQVAFIPAGLDPQGATHLLFTRRRGHAVPAWRPADRSLLEAAGRAAQQMLDHRQARAWSRRDALTGVLNRRAFDEDYAALTEVPFTLAVLDLDGLKALNDSQGHAQGDKLLRIFAAALAADLGRRGMVYRYGGDEFVVLADPISPDHLLEHVDVAVLAARQLSPLVGVSVGVVHSTEASRDELLHVADTRMYDSKRRRAAQRR</sequence>
<dbReference type="PROSITE" id="PS50887">
    <property type="entry name" value="GGDEF"/>
    <property type="match status" value="1"/>
</dbReference>
<gene>
    <name evidence="2" type="ORF">GCM10008956_13250</name>
</gene>